<gene>
    <name evidence="2" type="ORF">CNX65_08985</name>
</gene>
<feature type="domain" description="BON" evidence="1">
    <location>
        <begin position="5"/>
        <end position="73"/>
    </location>
</feature>
<evidence type="ECO:0000313" key="2">
    <source>
        <dbReference type="EMBL" id="ATE53410.1"/>
    </source>
</evidence>
<sequence length="84" mass="9208">MTDEPEQYLAARLRRAIAEDPRTTEMGVRITVRGDTALLSGDVASPERRAELEAVIHDVAPELTVLDDVKVVPAGEPEGQEDLR</sequence>
<keyword evidence="3" id="KW-1185">Reference proteome</keyword>
<proteinExistence type="predicted"/>
<dbReference type="InterPro" id="IPR007055">
    <property type="entry name" value="BON_dom"/>
</dbReference>
<dbReference type="Proteomes" id="UP000218505">
    <property type="component" value="Chromosome"/>
</dbReference>
<dbReference type="KEGG" id="apre:CNX65_08985"/>
<dbReference type="RefSeq" id="WP_096492354.1">
    <property type="nucleotide sequence ID" value="NZ_CP023445.1"/>
</dbReference>
<dbReference type="EMBL" id="CP023445">
    <property type="protein sequence ID" value="ATE53410.1"/>
    <property type="molecule type" value="Genomic_DNA"/>
</dbReference>
<name>A0A290Z2Z7_9PSEU</name>
<dbReference type="PROSITE" id="PS50914">
    <property type="entry name" value="BON"/>
    <property type="match status" value="1"/>
</dbReference>
<protein>
    <submittedName>
        <fullName evidence="2">Phospholipid-binding protein</fullName>
    </submittedName>
</protein>
<evidence type="ECO:0000259" key="1">
    <source>
        <dbReference type="PROSITE" id="PS50914"/>
    </source>
</evidence>
<organism evidence="2 3">
    <name type="scientific">Actinosynnema pretiosum</name>
    <dbReference type="NCBI Taxonomy" id="42197"/>
    <lineage>
        <taxon>Bacteria</taxon>
        <taxon>Bacillati</taxon>
        <taxon>Actinomycetota</taxon>
        <taxon>Actinomycetes</taxon>
        <taxon>Pseudonocardiales</taxon>
        <taxon>Pseudonocardiaceae</taxon>
        <taxon>Actinosynnema</taxon>
    </lineage>
</organism>
<evidence type="ECO:0000313" key="3">
    <source>
        <dbReference type="Proteomes" id="UP000218505"/>
    </source>
</evidence>
<dbReference type="AlphaFoldDB" id="A0A290Z2Z7"/>
<accession>A0A290Z2Z7</accession>
<reference evidence="2" key="1">
    <citation type="submission" date="2017-09" db="EMBL/GenBank/DDBJ databases">
        <title>Complete Genome Sequence of ansamitocin-producing Bacterium Actinosynnema pretiosum X47.</title>
        <authorList>
            <person name="Cao G."/>
            <person name="Zong G."/>
            <person name="Zhong C."/>
            <person name="Fu J."/>
        </authorList>
    </citation>
    <scope>NUCLEOTIDE SEQUENCE [LARGE SCALE GENOMIC DNA]</scope>
    <source>
        <strain evidence="2">X47</strain>
    </source>
</reference>
<dbReference type="Gene3D" id="3.40.1520.20">
    <property type="match status" value="1"/>
</dbReference>